<dbReference type="AlphaFoldDB" id="A0A699J446"/>
<keyword evidence="2" id="KW-0808">Transferase</keyword>
<gene>
    <name evidence="2" type="ORF">Tci_582298</name>
</gene>
<sequence>SFRRRARDGAESNQWSEFCSMLDSVTLSSSSDRIFCDLNDEGEFRVKDIRSSIDDTILPSSDSATRWVKTVPIKVNILAWRTRLDRLLTRVNLITRGVNIDSSLCPVCSSVHEDSNHLFFLCDLGKSISQRICHWWNIQRVEVSTYAEWYSWFISIRLPAKLKLMLEGIFYTSWWHIWSFRMLSLILLRLEEL</sequence>
<feature type="non-terminal residue" evidence="2">
    <location>
        <position position="1"/>
    </location>
</feature>
<evidence type="ECO:0000259" key="1">
    <source>
        <dbReference type="Pfam" id="PF13966"/>
    </source>
</evidence>
<dbReference type="GO" id="GO:0003964">
    <property type="term" value="F:RNA-directed DNA polymerase activity"/>
    <property type="evidence" value="ECO:0007669"/>
    <property type="project" value="UniProtKB-KW"/>
</dbReference>
<dbReference type="EMBL" id="BKCJ010369329">
    <property type="protein sequence ID" value="GFA10326.1"/>
    <property type="molecule type" value="Genomic_DNA"/>
</dbReference>
<organism evidence="2">
    <name type="scientific">Tanacetum cinerariifolium</name>
    <name type="common">Dalmatian daisy</name>
    <name type="synonym">Chrysanthemum cinerariifolium</name>
    <dbReference type="NCBI Taxonomy" id="118510"/>
    <lineage>
        <taxon>Eukaryota</taxon>
        <taxon>Viridiplantae</taxon>
        <taxon>Streptophyta</taxon>
        <taxon>Embryophyta</taxon>
        <taxon>Tracheophyta</taxon>
        <taxon>Spermatophyta</taxon>
        <taxon>Magnoliopsida</taxon>
        <taxon>eudicotyledons</taxon>
        <taxon>Gunneridae</taxon>
        <taxon>Pentapetalae</taxon>
        <taxon>asterids</taxon>
        <taxon>campanulids</taxon>
        <taxon>Asterales</taxon>
        <taxon>Asteraceae</taxon>
        <taxon>Asteroideae</taxon>
        <taxon>Anthemideae</taxon>
        <taxon>Anthemidinae</taxon>
        <taxon>Tanacetum</taxon>
    </lineage>
</organism>
<keyword evidence="2" id="KW-0548">Nucleotidyltransferase</keyword>
<comment type="caution">
    <text evidence="2">The sequence shown here is derived from an EMBL/GenBank/DDBJ whole genome shotgun (WGS) entry which is preliminary data.</text>
</comment>
<proteinExistence type="predicted"/>
<keyword evidence="2" id="KW-0695">RNA-directed DNA polymerase</keyword>
<evidence type="ECO:0000313" key="2">
    <source>
        <dbReference type="EMBL" id="GFA10326.1"/>
    </source>
</evidence>
<name>A0A699J446_TANCI</name>
<accession>A0A699J446</accession>
<dbReference type="InterPro" id="IPR026960">
    <property type="entry name" value="RVT-Znf"/>
</dbReference>
<reference evidence="2" key="1">
    <citation type="journal article" date="2019" name="Sci. Rep.">
        <title>Draft genome of Tanacetum cinerariifolium, the natural source of mosquito coil.</title>
        <authorList>
            <person name="Yamashiro T."/>
            <person name="Shiraishi A."/>
            <person name="Satake H."/>
            <person name="Nakayama K."/>
        </authorList>
    </citation>
    <scope>NUCLEOTIDE SEQUENCE</scope>
</reference>
<feature type="domain" description="Reverse transcriptase zinc-binding" evidence="1">
    <location>
        <begin position="62"/>
        <end position="125"/>
    </location>
</feature>
<dbReference type="Pfam" id="PF13966">
    <property type="entry name" value="zf-RVT"/>
    <property type="match status" value="1"/>
</dbReference>
<protein>
    <submittedName>
        <fullName evidence="2">RNA-directed DNA polymerase, eukaryota</fullName>
    </submittedName>
</protein>